<dbReference type="GO" id="GO:0000162">
    <property type="term" value="P:L-tryptophan biosynthetic process"/>
    <property type="evidence" value="ECO:0007669"/>
    <property type="project" value="UniProtKB-UniPathway"/>
</dbReference>
<dbReference type="GO" id="GO:0004640">
    <property type="term" value="F:phosphoribosylanthranilate isomerase activity"/>
    <property type="evidence" value="ECO:0007669"/>
    <property type="project" value="TreeGrafter"/>
</dbReference>
<dbReference type="UniPathway" id="UPA00035">
    <property type="reaction ID" value="UER00043"/>
</dbReference>
<dbReference type="InterPro" id="IPR011060">
    <property type="entry name" value="RibuloseP-bd_barrel"/>
</dbReference>
<dbReference type="AlphaFoldDB" id="A0A3B0VUU3"/>
<dbReference type="Pfam" id="PF00218">
    <property type="entry name" value="IGPS"/>
    <property type="match status" value="1"/>
</dbReference>
<dbReference type="PANTHER" id="PTHR22854">
    <property type="entry name" value="TRYPTOPHAN BIOSYNTHESIS PROTEIN"/>
    <property type="match status" value="1"/>
</dbReference>
<name>A0A3B0VUU3_9ZZZZ</name>
<evidence type="ECO:0000256" key="3">
    <source>
        <dbReference type="ARBA" id="ARBA00012362"/>
    </source>
</evidence>
<dbReference type="NCBIfam" id="NF001373">
    <property type="entry name" value="PRK00278.1-6"/>
    <property type="match status" value="1"/>
</dbReference>
<protein>
    <recommendedName>
        <fullName evidence="3">indole-3-glycerol-phosphate synthase</fullName>
        <ecNumber evidence="3">4.1.1.48</ecNumber>
    </recommendedName>
</protein>
<evidence type="ECO:0000313" key="10">
    <source>
        <dbReference type="EMBL" id="VAW47408.1"/>
    </source>
</evidence>
<dbReference type="Gene3D" id="3.20.20.70">
    <property type="entry name" value="Aldolase class I"/>
    <property type="match status" value="1"/>
</dbReference>
<evidence type="ECO:0000259" key="9">
    <source>
        <dbReference type="Pfam" id="PF00218"/>
    </source>
</evidence>
<feature type="domain" description="Indole-3-glycerol phosphate synthase" evidence="9">
    <location>
        <begin position="1"/>
        <end position="208"/>
    </location>
</feature>
<evidence type="ECO:0000256" key="6">
    <source>
        <dbReference type="ARBA" id="ARBA00022822"/>
    </source>
</evidence>
<evidence type="ECO:0000256" key="5">
    <source>
        <dbReference type="ARBA" id="ARBA00022793"/>
    </source>
</evidence>
<keyword evidence="5" id="KW-0210">Decarboxylase</keyword>
<evidence type="ECO:0000256" key="8">
    <source>
        <dbReference type="ARBA" id="ARBA00023239"/>
    </source>
</evidence>
<proteinExistence type="predicted"/>
<evidence type="ECO:0000256" key="4">
    <source>
        <dbReference type="ARBA" id="ARBA00022605"/>
    </source>
</evidence>
<accession>A0A3B0VUU3</accession>
<feature type="non-terminal residue" evidence="10">
    <location>
        <position position="1"/>
    </location>
</feature>
<dbReference type="PANTHER" id="PTHR22854:SF2">
    <property type="entry name" value="INDOLE-3-GLYCEROL-PHOSPHATE SYNTHASE"/>
    <property type="match status" value="1"/>
</dbReference>
<evidence type="ECO:0000256" key="1">
    <source>
        <dbReference type="ARBA" id="ARBA00001633"/>
    </source>
</evidence>
<evidence type="ECO:0000256" key="7">
    <source>
        <dbReference type="ARBA" id="ARBA00023141"/>
    </source>
</evidence>
<comment type="catalytic activity">
    <reaction evidence="1">
        <text>1-(2-carboxyphenylamino)-1-deoxy-D-ribulose 5-phosphate + H(+) = (1S,2R)-1-C-(indol-3-yl)glycerol 3-phosphate + CO2 + H2O</text>
        <dbReference type="Rhea" id="RHEA:23476"/>
        <dbReference type="ChEBI" id="CHEBI:15377"/>
        <dbReference type="ChEBI" id="CHEBI:15378"/>
        <dbReference type="ChEBI" id="CHEBI:16526"/>
        <dbReference type="ChEBI" id="CHEBI:58613"/>
        <dbReference type="ChEBI" id="CHEBI:58866"/>
        <dbReference type="EC" id="4.1.1.48"/>
    </reaction>
</comment>
<keyword evidence="7" id="KW-0057">Aromatic amino acid biosynthesis</keyword>
<dbReference type="NCBIfam" id="NF001377">
    <property type="entry name" value="PRK00278.2-4"/>
    <property type="match status" value="1"/>
</dbReference>
<evidence type="ECO:0000256" key="2">
    <source>
        <dbReference type="ARBA" id="ARBA00004696"/>
    </source>
</evidence>
<dbReference type="GO" id="GO:0004425">
    <property type="term" value="F:indole-3-glycerol-phosphate synthase activity"/>
    <property type="evidence" value="ECO:0007669"/>
    <property type="project" value="UniProtKB-EC"/>
</dbReference>
<dbReference type="FunFam" id="3.20.20.70:FF:000024">
    <property type="entry name" value="Indole-3-glycerol phosphate synthase"/>
    <property type="match status" value="1"/>
</dbReference>
<dbReference type="InterPro" id="IPR001468">
    <property type="entry name" value="Indole-3-GlycerolPSynthase_CS"/>
</dbReference>
<comment type="pathway">
    <text evidence="2">Amino-acid biosynthesis; L-tryptophan biosynthesis; L-tryptophan from chorismate: step 4/5.</text>
</comment>
<keyword evidence="6" id="KW-0822">Tryptophan biosynthesis</keyword>
<dbReference type="EC" id="4.1.1.48" evidence="3"/>
<dbReference type="InterPro" id="IPR045186">
    <property type="entry name" value="Indole-3-glycerol_P_synth"/>
</dbReference>
<dbReference type="InterPro" id="IPR013785">
    <property type="entry name" value="Aldolase_TIM"/>
</dbReference>
<dbReference type="InterPro" id="IPR013798">
    <property type="entry name" value="Indole-3-glycerol_P_synth_dom"/>
</dbReference>
<reference evidence="10" key="1">
    <citation type="submission" date="2018-06" db="EMBL/GenBank/DDBJ databases">
        <authorList>
            <person name="Zhirakovskaya E."/>
        </authorList>
    </citation>
    <scope>NUCLEOTIDE SEQUENCE</scope>
</reference>
<gene>
    <name evidence="10" type="ORF">MNBD_GAMMA02-1411</name>
</gene>
<dbReference type="CDD" id="cd00331">
    <property type="entry name" value="IGPS"/>
    <property type="match status" value="1"/>
</dbReference>
<dbReference type="SUPFAM" id="SSF51366">
    <property type="entry name" value="Ribulose-phoshate binding barrel"/>
    <property type="match status" value="1"/>
</dbReference>
<organism evidence="10">
    <name type="scientific">hydrothermal vent metagenome</name>
    <dbReference type="NCBI Taxonomy" id="652676"/>
    <lineage>
        <taxon>unclassified sequences</taxon>
        <taxon>metagenomes</taxon>
        <taxon>ecological metagenomes</taxon>
    </lineage>
</organism>
<dbReference type="EMBL" id="UOFA01000343">
    <property type="protein sequence ID" value="VAW47408.1"/>
    <property type="molecule type" value="Genomic_DNA"/>
</dbReference>
<keyword evidence="4" id="KW-0028">Amino-acid biosynthesis</keyword>
<sequence>AVIAEVKKASPSKGIIRADFDPVEIAQSYLKGGATCLSVLTDKDYFKGSDTYLQQIRQVVGLPVLRKDFMLDAWQIYQSRALGADCVLLIVACLTDELLLEFNDLAEDLGMDVLIEVHDEDEMQRALATPAKLIGINNRNLKTFETSLKTSQDLRTMVDTDSGRIVVSESGIHNSKDISFLQQHNIHTFLIGESLMRHDDPGVQLKQLMLGEV</sequence>
<dbReference type="PROSITE" id="PS00614">
    <property type="entry name" value="IGPS"/>
    <property type="match status" value="1"/>
</dbReference>
<keyword evidence="8 10" id="KW-0456">Lyase</keyword>